<evidence type="ECO:0000313" key="7">
    <source>
        <dbReference type="Proteomes" id="UP000243374"/>
    </source>
</evidence>
<keyword evidence="4" id="KW-1133">Transmembrane helix</keyword>
<evidence type="ECO:0000313" key="6">
    <source>
        <dbReference type="EMBL" id="SFJ96505.1"/>
    </source>
</evidence>
<dbReference type="InterPro" id="IPR027417">
    <property type="entry name" value="P-loop_NTPase"/>
</dbReference>
<dbReference type="InterPro" id="IPR051162">
    <property type="entry name" value="T4SS_component"/>
</dbReference>
<comment type="similarity">
    <text evidence="1">Belongs to the TrbE/VirB4 family.</text>
</comment>
<dbReference type="PANTHER" id="PTHR30121">
    <property type="entry name" value="UNCHARACTERIZED PROTEIN YJGR-RELATED"/>
    <property type="match status" value="1"/>
</dbReference>
<dbReference type="RefSeq" id="WP_074839846.1">
    <property type="nucleotide sequence ID" value="NZ_CP047056.1"/>
</dbReference>
<proteinExistence type="inferred from homology"/>
<keyword evidence="4" id="KW-0472">Membrane</keyword>
<evidence type="ECO:0000256" key="3">
    <source>
        <dbReference type="ARBA" id="ARBA00022840"/>
    </source>
</evidence>
<dbReference type="PANTHER" id="PTHR30121:SF12">
    <property type="entry name" value="TYPE IV SECRETION SYSTEM PROTEIN CAGE"/>
    <property type="match status" value="1"/>
</dbReference>
<sequence>MFLVSSFMLSGAILIALCICLVLGIFLPYKKFSRNYSFTDLLDYAVLGPQNTVILKNGALMKCYRITPGCTSYLSEEALEKLHSMITGSIRRLDKSYIFNCDVIRSKNTSAKTNNGELFYGSSEAKRLYEKRAEFFEKNTIYTNEFFLSFTKLGCNLETADIESVFRGDSHLPQRFLNTVKTFNQESKSFIDGFSSFCEIEELGPKEKAVSLENSYLCSTVAAKSNLTHETVNYLLNCIKGVKTELSYPKKAALLDLMLSSDDFIPGNCPKLGDRYIAVISIDGFPLVSDFGMLRSLCALPFEFRFSNRFISYSKVESSLKLALLRRLWIQKRKSFLSMLSSSSDSAVDRDAEEMVENVDEARKSMSQKADNFGALSSTVIIFDESVKALEEKARQCLKLFESLGFVGRVESLNATDAYFGSLPGHSIENLRRAMVSSEVVADLLPLHKNYSGEKFSPNPNYGENAPYLMKVVSKAQEPAYLNLHVKDLANCLVVGPPGCGKSVFLGATLLSLLKYEGMKIFAFDKGQSFYALSRFLKGNHLSLEEASSHRFCPLRDLSSPSKISAGALFVEKLYEYNGKTLTDGERQLIFRTVELLSQQSEQRHSLTDFYNLLNNTELKLGLRNYLVSVNPDSPLDGTDNPDLNSALTVFECGSFFEHGNRNLYPVLDCIFSLINSEIQKVKSSAIIIDEAWLMLSNSYFCKQLLSWIKTVRKHNTVVILATQSLNDFARSKLLEDILDCVKTRIYLPNADIKSPALMELYSRLGLNVPQQEEIFKGIPKKDLFLHKDGNFMQFNLAISESELKLLSFVAKDREKLDMRFNSEGGDFIWEL</sequence>
<dbReference type="Gene3D" id="3.40.50.300">
    <property type="entry name" value="P-loop containing nucleotide triphosphate hydrolases"/>
    <property type="match status" value="2"/>
</dbReference>
<dbReference type="OrthoDB" id="9816422at2"/>
<dbReference type="GO" id="GO:0005524">
    <property type="term" value="F:ATP binding"/>
    <property type="evidence" value="ECO:0007669"/>
    <property type="project" value="UniProtKB-KW"/>
</dbReference>
<reference evidence="6 7" key="1">
    <citation type="submission" date="2016-10" db="EMBL/GenBank/DDBJ databases">
        <authorList>
            <person name="Varghese N."/>
            <person name="Submissions S."/>
        </authorList>
    </citation>
    <scope>NUCLEOTIDE SEQUENCE [LARGE SCALE GENOMIC DNA]</scope>
    <source>
        <strain evidence="6 7">22B</strain>
    </source>
</reference>
<dbReference type="AlphaFoldDB" id="A0A662Z9T8"/>
<organism evidence="6 7">
    <name type="scientific">Succinivibrio dextrinosolvens</name>
    <dbReference type="NCBI Taxonomy" id="83771"/>
    <lineage>
        <taxon>Bacteria</taxon>
        <taxon>Pseudomonadati</taxon>
        <taxon>Pseudomonadota</taxon>
        <taxon>Gammaproteobacteria</taxon>
        <taxon>Aeromonadales</taxon>
        <taxon>Succinivibrionaceae</taxon>
        <taxon>Succinivibrio</taxon>
    </lineage>
</organism>
<dbReference type="InterPro" id="IPR043964">
    <property type="entry name" value="P-loop_TraG"/>
</dbReference>
<dbReference type="Proteomes" id="UP000243374">
    <property type="component" value="Unassembled WGS sequence"/>
</dbReference>
<dbReference type="InterPro" id="IPR018145">
    <property type="entry name" value="CagE_TrbE_VirB_cntrl_dom"/>
</dbReference>
<dbReference type="SUPFAM" id="SSF52540">
    <property type="entry name" value="P-loop containing nucleoside triphosphate hydrolases"/>
    <property type="match status" value="1"/>
</dbReference>
<feature type="domain" description="AAA+ ATPase" evidence="5">
    <location>
        <begin position="488"/>
        <end position="752"/>
    </location>
</feature>
<evidence type="ECO:0000259" key="5">
    <source>
        <dbReference type="SMART" id="SM00382"/>
    </source>
</evidence>
<keyword evidence="7" id="KW-1185">Reference proteome</keyword>
<evidence type="ECO:0000256" key="2">
    <source>
        <dbReference type="ARBA" id="ARBA00022741"/>
    </source>
</evidence>
<evidence type="ECO:0000256" key="4">
    <source>
        <dbReference type="SAM" id="Phobius"/>
    </source>
</evidence>
<dbReference type="EMBL" id="FOSF01000010">
    <property type="protein sequence ID" value="SFJ96505.1"/>
    <property type="molecule type" value="Genomic_DNA"/>
</dbReference>
<keyword evidence="2" id="KW-0547">Nucleotide-binding</keyword>
<keyword evidence="4" id="KW-0812">Transmembrane</keyword>
<dbReference type="Pfam" id="PF19044">
    <property type="entry name" value="P-loop_TraG"/>
    <property type="match status" value="1"/>
</dbReference>
<dbReference type="InterPro" id="IPR003593">
    <property type="entry name" value="AAA+_ATPase"/>
</dbReference>
<evidence type="ECO:0000256" key="1">
    <source>
        <dbReference type="ARBA" id="ARBA00006512"/>
    </source>
</evidence>
<dbReference type="SMART" id="SM00382">
    <property type="entry name" value="AAA"/>
    <property type="match status" value="1"/>
</dbReference>
<dbReference type="Pfam" id="PF03135">
    <property type="entry name" value="CagE_TrbE_VirB"/>
    <property type="match status" value="1"/>
</dbReference>
<accession>A0A662Z9T8</accession>
<feature type="transmembrane region" description="Helical" evidence="4">
    <location>
        <begin position="6"/>
        <end position="27"/>
    </location>
</feature>
<keyword evidence="3" id="KW-0067">ATP-binding</keyword>
<protein>
    <submittedName>
        <fullName evidence="6">Type IV secretion system protein VirB4</fullName>
    </submittedName>
</protein>
<gene>
    <name evidence="6" type="ORF">SAMN04487865_101038</name>
</gene>
<name>A0A662Z9T8_9GAMM</name>